<comment type="similarity">
    <text evidence="7">Belongs to the binding-protein-dependent transport system permease family.</text>
</comment>
<reference evidence="9 10" key="1">
    <citation type="submission" date="2015-09" db="EMBL/GenBank/DDBJ databases">
        <title>Complete genome sequence of Defluviimonas alba cai42t isolated from an oilfield in Xinjiang.</title>
        <authorList>
            <person name="Geng S."/>
            <person name="Pan X."/>
            <person name="Wu X."/>
        </authorList>
    </citation>
    <scope>NUCLEOTIDE SEQUENCE [LARGE SCALE GENOMIC DNA]</scope>
    <source>
        <strain evidence="10">cai42</strain>
    </source>
</reference>
<keyword evidence="5 7" id="KW-1133">Transmembrane helix</keyword>
<feature type="transmembrane region" description="Helical" evidence="7">
    <location>
        <begin position="54"/>
        <end position="77"/>
    </location>
</feature>
<evidence type="ECO:0000256" key="4">
    <source>
        <dbReference type="ARBA" id="ARBA00022692"/>
    </source>
</evidence>
<dbReference type="Gene3D" id="1.10.3720.10">
    <property type="entry name" value="MetI-like"/>
    <property type="match status" value="1"/>
</dbReference>
<comment type="subcellular location">
    <subcellularLocation>
        <location evidence="1 7">Cell membrane</location>
        <topology evidence="1 7">Multi-pass membrane protein</topology>
    </subcellularLocation>
</comment>
<evidence type="ECO:0000256" key="5">
    <source>
        <dbReference type="ARBA" id="ARBA00022989"/>
    </source>
</evidence>
<dbReference type="InterPro" id="IPR035906">
    <property type="entry name" value="MetI-like_sf"/>
</dbReference>
<keyword evidence="6 7" id="KW-0472">Membrane</keyword>
<evidence type="ECO:0000259" key="8">
    <source>
        <dbReference type="PROSITE" id="PS50928"/>
    </source>
</evidence>
<feature type="transmembrane region" description="Helical" evidence="7">
    <location>
        <begin position="158"/>
        <end position="177"/>
    </location>
</feature>
<feature type="transmembrane region" description="Helical" evidence="7">
    <location>
        <begin position="118"/>
        <end position="137"/>
    </location>
</feature>
<dbReference type="PATRIC" id="fig|1335048.3.peg.689"/>
<dbReference type="Pfam" id="PF00528">
    <property type="entry name" value="BPD_transp_1"/>
    <property type="match status" value="1"/>
</dbReference>
<dbReference type="InterPro" id="IPR000515">
    <property type="entry name" value="MetI-like"/>
</dbReference>
<evidence type="ECO:0000256" key="3">
    <source>
        <dbReference type="ARBA" id="ARBA00022475"/>
    </source>
</evidence>
<dbReference type="PANTHER" id="PTHR30151:SF0">
    <property type="entry name" value="ABC TRANSPORTER PERMEASE PROTEIN MJ0413-RELATED"/>
    <property type="match status" value="1"/>
</dbReference>
<dbReference type="SUPFAM" id="SSF161098">
    <property type="entry name" value="MetI-like"/>
    <property type="match status" value="1"/>
</dbReference>
<dbReference type="PROSITE" id="PS50928">
    <property type="entry name" value="ABC_TM1"/>
    <property type="match status" value="1"/>
</dbReference>
<evidence type="ECO:0000256" key="7">
    <source>
        <dbReference type="RuleBase" id="RU363032"/>
    </source>
</evidence>
<keyword evidence="10" id="KW-1185">Reference proteome</keyword>
<dbReference type="GO" id="GO:0005886">
    <property type="term" value="C:plasma membrane"/>
    <property type="evidence" value="ECO:0007669"/>
    <property type="project" value="UniProtKB-SubCell"/>
</dbReference>
<dbReference type="EMBL" id="CP012661">
    <property type="protein sequence ID" value="AMY67924.1"/>
    <property type="molecule type" value="Genomic_DNA"/>
</dbReference>
<name>A0A159Z1R3_9RHOB</name>
<evidence type="ECO:0000256" key="6">
    <source>
        <dbReference type="ARBA" id="ARBA00023136"/>
    </source>
</evidence>
<dbReference type="OrthoDB" id="9786495at2"/>
<feature type="transmembrane region" description="Helical" evidence="7">
    <location>
        <begin position="89"/>
        <end position="112"/>
    </location>
</feature>
<feature type="transmembrane region" description="Helical" evidence="7">
    <location>
        <begin position="183"/>
        <end position="205"/>
    </location>
</feature>
<dbReference type="Proteomes" id="UP000076128">
    <property type="component" value="Chromosome"/>
</dbReference>
<evidence type="ECO:0000313" key="10">
    <source>
        <dbReference type="Proteomes" id="UP000076128"/>
    </source>
</evidence>
<organism evidence="9 10">
    <name type="scientific">Frigidibacter mobilis</name>
    <dbReference type="NCBI Taxonomy" id="1335048"/>
    <lineage>
        <taxon>Bacteria</taxon>
        <taxon>Pseudomonadati</taxon>
        <taxon>Pseudomonadota</taxon>
        <taxon>Alphaproteobacteria</taxon>
        <taxon>Rhodobacterales</taxon>
        <taxon>Paracoccaceae</taxon>
        <taxon>Frigidibacter</taxon>
    </lineage>
</organism>
<keyword evidence="4 7" id="KW-0812">Transmembrane</keyword>
<evidence type="ECO:0000313" key="9">
    <source>
        <dbReference type="EMBL" id="AMY67924.1"/>
    </source>
</evidence>
<dbReference type="GO" id="GO:0055085">
    <property type="term" value="P:transmembrane transport"/>
    <property type="evidence" value="ECO:0007669"/>
    <property type="project" value="InterPro"/>
</dbReference>
<gene>
    <name evidence="9" type="ORF">AKL17_0664</name>
</gene>
<dbReference type="PANTHER" id="PTHR30151">
    <property type="entry name" value="ALKANE SULFONATE ABC TRANSPORTER-RELATED, MEMBRANE SUBUNIT"/>
    <property type="match status" value="1"/>
</dbReference>
<evidence type="ECO:0000256" key="1">
    <source>
        <dbReference type="ARBA" id="ARBA00004651"/>
    </source>
</evidence>
<dbReference type="AlphaFoldDB" id="A0A159Z1R3"/>
<keyword evidence="3" id="KW-1003">Cell membrane</keyword>
<dbReference type="RefSeq" id="WP_066809707.1">
    <property type="nucleotide sequence ID" value="NZ_CP012661.1"/>
</dbReference>
<dbReference type="KEGG" id="daa:AKL17_0664"/>
<feature type="transmembrane region" description="Helical" evidence="7">
    <location>
        <begin position="212"/>
        <end position="232"/>
    </location>
</feature>
<evidence type="ECO:0000256" key="2">
    <source>
        <dbReference type="ARBA" id="ARBA00022448"/>
    </source>
</evidence>
<accession>A0A159Z1R3</accession>
<dbReference type="STRING" id="1335048.AKL17_0664"/>
<feature type="domain" description="ABC transmembrane type-1" evidence="8">
    <location>
        <begin position="52"/>
        <end position="236"/>
    </location>
</feature>
<dbReference type="CDD" id="cd06261">
    <property type="entry name" value="TM_PBP2"/>
    <property type="match status" value="1"/>
</dbReference>
<protein>
    <submittedName>
        <fullName evidence="9">Binding-protein-dependent transport systems inner membrane component</fullName>
    </submittedName>
</protein>
<proteinExistence type="inferred from homology"/>
<keyword evidence="2 7" id="KW-0813">Transport</keyword>
<sequence>MIALLRLGFLAGLVLLWWVASVQVPRGLFASPLETAAAAGRMLAEDRLAPALMASLRVYATGTLLAAVAGIALGAAMGLWRPFGRTLDIFVYALAATPRVAFIPLIITLLGLGVEAKTLIIFLGAVMPVILNTYTGVLNTDRDLVEMARATGASQGRIFWHIVLPGTLPFLLTGIRLGATIGLINTVVAELYTAVTGLGGLLALYGSRFQMAEYFVVVLTLSLIGVTVTEGLRLAERRLTRWRPQETT</sequence>